<gene>
    <name evidence="1" type="ORF">ECVG_05216</name>
</gene>
<comment type="caution">
    <text evidence="1">The sequence shown here is derived from an EMBL/GenBank/DDBJ whole genome shotgun (WGS) entry which is preliminary data.</text>
</comment>
<sequence>MLQWWGDFLDTNSKENTSPFEYAKINNPLKY</sequence>
<organism evidence="1 2">
    <name type="scientific">Escherichia coli H386</name>
    <dbReference type="NCBI Taxonomy" id="656397"/>
    <lineage>
        <taxon>Bacteria</taxon>
        <taxon>Pseudomonadati</taxon>
        <taxon>Pseudomonadota</taxon>
        <taxon>Gammaproteobacteria</taxon>
        <taxon>Enterobacterales</taxon>
        <taxon>Enterobacteriaceae</taxon>
        <taxon>Escherichia</taxon>
    </lineage>
</organism>
<protein>
    <submittedName>
        <fullName evidence="1">Int</fullName>
    </submittedName>
</protein>
<evidence type="ECO:0000313" key="2">
    <source>
        <dbReference type="Proteomes" id="UP000193045"/>
    </source>
</evidence>
<proteinExistence type="predicted"/>
<name>A0A1X3J8H9_ECOLX</name>
<dbReference type="EMBL" id="ADJB01000095">
    <property type="protein sequence ID" value="OSK99623.1"/>
    <property type="molecule type" value="Genomic_DNA"/>
</dbReference>
<dbReference type="AlphaFoldDB" id="A0A1X3J8H9"/>
<evidence type="ECO:0000313" key="1">
    <source>
        <dbReference type="EMBL" id="OSK99623.1"/>
    </source>
</evidence>
<dbReference type="Proteomes" id="UP000193045">
    <property type="component" value="Unassembled WGS sequence"/>
</dbReference>
<accession>A0A1X3J8H9</accession>
<reference evidence="1 2" key="1">
    <citation type="submission" date="2010-04" db="EMBL/GenBank/DDBJ databases">
        <title>The Genome Sequence of Escherichia coli H386.</title>
        <authorList>
            <consortium name="The Broad Institute Genome Sequencing Platform"/>
            <consortium name="The Broad Institute Genome Sequencing Center for Infectious Disease"/>
            <person name="Feldgarden M."/>
            <person name="Gordon D.M."/>
            <person name="Johnson J.R."/>
            <person name="Johnston B.D."/>
            <person name="Young S."/>
            <person name="Zeng Q."/>
            <person name="Koehrsen M."/>
            <person name="Alvarado L."/>
            <person name="Berlin A.M."/>
            <person name="Borenstein D."/>
            <person name="Chapman S.B."/>
            <person name="Chen Z."/>
            <person name="Engels R."/>
            <person name="Freedman E."/>
            <person name="Gellesch M."/>
            <person name="Goldberg J."/>
            <person name="Griggs A."/>
            <person name="Gujja S."/>
            <person name="Heilman E.R."/>
            <person name="Heiman D.I."/>
            <person name="Hepburn T.A."/>
            <person name="Howarth C."/>
            <person name="Jen D."/>
            <person name="Larson L."/>
            <person name="Mehta T."/>
            <person name="Park D."/>
            <person name="Pearson M."/>
            <person name="Richards J."/>
            <person name="Roberts A."/>
            <person name="Saif S."/>
            <person name="Shea T.D."/>
            <person name="Shenoy N."/>
            <person name="Sisk P."/>
            <person name="Stolte C."/>
            <person name="Sykes S.N."/>
            <person name="Walk T."/>
            <person name="White J."/>
            <person name="Yandava C."/>
            <person name="Haas B."/>
            <person name="Henn M.R."/>
            <person name="Nusbaum C."/>
            <person name="Birren B."/>
        </authorList>
    </citation>
    <scope>NUCLEOTIDE SEQUENCE [LARGE SCALE GENOMIC DNA]</scope>
    <source>
        <strain evidence="1 2">H386</strain>
    </source>
</reference>